<gene>
    <name evidence="1" type="ORF">A7456_00920</name>
    <name evidence="2" type="ORF">I6G26_10715</name>
</gene>
<reference evidence="1 3" key="1">
    <citation type="submission" date="2016-05" db="EMBL/GenBank/DDBJ databases">
        <title>Draft genome sequence of Moraxella nonliquefaciens CCUG 348T.</title>
        <authorList>
            <person name="Salva-Serra F."/>
            <person name="Engstrom-Jakobsson H."/>
            <person name="Thorell K."/>
            <person name="Gonzales-Siles L."/>
            <person name="Karlsson R."/>
            <person name="Boulund F."/>
            <person name="Engstrand L."/>
            <person name="Kristiansson E."/>
            <person name="Moore E."/>
        </authorList>
    </citation>
    <scope>NUCLEOTIDE SEQUENCE [LARGE SCALE GENOMIC DNA]</scope>
    <source>
        <strain evidence="1 3">CCUG 348</strain>
    </source>
</reference>
<accession>A0A1B8QTB8</accession>
<sequence length="140" mass="16412">MTNETFGRICFAVALLLIGSRTLGDYVIFPYIAVTKAEKGEFKEACAYVVDKKKTTRSAEQFVIKLSNRLYDEYDIFPTTGASFFYRDKWNNFPIRAKHRSFVVIEPNTCKKVQYVEVYNIFGFKKFYLYDYLNQQAPKT</sequence>
<dbReference type="AlphaFoldDB" id="A0A1B8QTB8"/>
<dbReference type="RefSeq" id="WP_067006584.1">
    <property type="nucleotide sequence ID" value="NZ_CP065728.1"/>
</dbReference>
<organism evidence="1 3">
    <name type="scientific">Moraxella nonliquefaciens</name>
    <dbReference type="NCBI Taxonomy" id="478"/>
    <lineage>
        <taxon>Bacteria</taxon>
        <taxon>Pseudomonadati</taxon>
        <taxon>Pseudomonadota</taxon>
        <taxon>Gammaproteobacteria</taxon>
        <taxon>Moraxellales</taxon>
        <taxon>Moraxellaceae</taxon>
        <taxon>Moraxella</taxon>
    </lineage>
</organism>
<dbReference type="Proteomes" id="UP000594834">
    <property type="component" value="Chromosome"/>
</dbReference>
<reference evidence="2 4" key="2">
    <citation type="submission" date="2020-12" db="EMBL/GenBank/DDBJ databases">
        <title>FDA dAtabase for Regulatory Grade micrObial Sequences (FDA-ARGOS): Supporting development and validation of Infectious Disease Dx tests.</title>
        <authorList>
            <person name="Sproer C."/>
            <person name="Gronow S."/>
            <person name="Severitt S."/>
            <person name="Schroder I."/>
            <person name="Tallon L."/>
            <person name="Sadzewicz L."/>
            <person name="Zhao X."/>
            <person name="Boylan J."/>
            <person name="Ott S."/>
            <person name="Bowen H."/>
            <person name="Vavikolanu K."/>
            <person name="Mehta A."/>
            <person name="Aluvathingal J."/>
            <person name="Nadendla S."/>
            <person name="Lowell S."/>
            <person name="Myers T."/>
            <person name="Yan Y."/>
            <person name="Sichtig H."/>
        </authorList>
    </citation>
    <scope>NUCLEOTIDE SEQUENCE [LARGE SCALE GENOMIC DNA]</scope>
    <source>
        <strain evidence="2 4">FDAARGOS_869</strain>
    </source>
</reference>
<protein>
    <submittedName>
        <fullName evidence="1">Uncharacterized protein</fullName>
    </submittedName>
</protein>
<evidence type="ECO:0000313" key="1">
    <source>
        <dbReference type="EMBL" id="OBX88449.1"/>
    </source>
</evidence>
<keyword evidence="4" id="KW-1185">Reference proteome</keyword>
<dbReference type="EMBL" id="CP065728">
    <property type="protein sequence ID" value="QPT44488.1"/>
    <property type="molecule type" value="Genomic_DNA"/>
</dbReference>
<evidence type="ECO:0000313" key="2">
    <source>
        <dbReference type="EMBL" id="QPT44488.1"/>
    </source>
</evidence>
<proteinExistence type="predicted"/>
<name>A0A1B8QTB8_MORNO</name>
<dbReference type="EMBL" id="LXTW01000001">
    <property type="protein sequence ID" value="OBX88449.1"/>
    <property type="molecule type" value="Genomic_DNA"/>
</dbReference>
<evidence type="ECO:0000313" key="4">
    <source>
        <dbReference type="Proteomes" id="UP000594834"/>
    </source>
</evidence>
<evidence type="ECO:0000313" key="3">
    <source>
        <dbReference type="Proteomes" id="UP000092575"/>
    </source>
</evidence>
<dbReference type="Proteomes" id="UP000092575">
    <property type="component" value="Unassembled WGS sequence"/>
</dbReference>
<dbReference type="STRING" id="478.A7456_00920"/>